<organism evidence="9 10">
    <name type="scientific">Roseateles aquae</name>
    <dbReference type="NCBI Taxonomy" id="3077235"/>
    <lineage>
        <taxon>Bacteria</taxon>
        <taxon>Pseudomonadati</taxon>
        <taxon>Pseudomonadota</taxon>
        <taxon>Betaproteobacteria</taxon>
        <taxon>Burkholderiales</taxon>
        <taxon>Sphaerotilaceae</taxon>
        <taxon>Roseateles</taxon>
    </lineage>
</organism>
<dbReference type="PROSITE" id="PS00543">
    <property type="entry name" value="HLYD_FAMILY"/>
    <property type="match status" value="1"/>
</dbReference>
<evidence type="ECO:0000256" key="7">
    <source>
        <dbReference type="SAM" id="Coils"/>
    </source>
</evidence>
<protein>
    <submittedName>
        <fullName evidence="9">HlyD family efflux transporter periplasmic adaptor subunit</fullName>
    </submittedName>
</protein>
<keyword evidence="7" id="KW-0175">Coiled coil</keyword>
<sequence>MAAVCAVLGVAAFLSTAQYTRKARVSGHLVPDRGVLRVAPPQGGTVLLRQVSEGQSVKAGDILFVLALDSSAEQLGEGLKRNLAERERSLGHSVQQQQRLTQQEAQGLLRRMAGLKEEEAQLQQEARLQAERLALTEQALQRLEALARDQFVSSAQVQTKREEVLGLQAQLQALSRQRETLHREWLALQAQYTELPLRAEVQQGELARDLAALQALGLETESRRRLVLRAPSDGQISTVLAEPGQTVPAGMVLANLLPAETRMLAHLYAPSSAIGFVHAQQQVQLRYQAFPYQKFGHQFGEVLQVTRTPLPATELAGLSLPAALSQGAGSEPLYRITVALQKQTVQAYGQEQALTPGMQLEADVLLERRRLIEWIFEPLLSLAHRV</sequence>
<evidence type="ECO:0000256" key="1">
    <source>
        <dbReference type="ARBA" id="ARBA00004167"/>
    </source>
</evidence>
<feature type="coiled-coil region" evidence="7">
    <location>
        <begin position="157"/>
        <end position="184"/>
    </location>
</feature>
<name>A0ABU3PGE6_9BURK</name>
<evidence type="ECO:0000256" key="6">
    <source>
        <dbReference type="ARBA" id="ARBA00023136"/>
    </source>
</evidence>
<feature type="domain" description="AprE-like beta-barrel" evidence="8">
    <location>
        <begin position="270"/>
        <end position="364"/>
    </location>
</feature>
<dbReference type="PANTHER" id="PTHR30386:SF28">
    <property type="entry name" value="EXPORTED PROTEIN"/>
    <property type="match status" value="1"/>
</dbReference>
<dbReference type="InterPro" id="IPR050739">
    <property type="entry name" value="MFP"/>
</dbReference>
<keyword evidence="5" id="KW-1133">Transmembrane helix</keyword>
<dbReference type="PANTHER" id="PTHR30386">
    <property type="entry name" value="MEMBRANE FUSION SUBUNIT OF EMRAB-TOLC MULTIDRUG EFFLUX PUMP"/>
    <property type="match status" value="1"/>
</dbReference>
<dbReference type="Pfam" id="PF26002">
    <property type="entry name" value="Beta-barrel_AprE"/>
    <property type="match status" value="1"/>
</dbReference>
<gene>
    <name evidence="9" type="ORF">RQP53_20220</name>
</gene>
<reference evidence="9" key="1">
    <citation type="submission" date="2023-09" db="EMBL/GenBank/DDBJ databases">
        <title>Paucibacter sp. APW11 Genome sequencing and assembly.</title>
        <authorList>
            <person name="Kim I."/>
        </authorList>
    </citation>
    <scope>NUCLEOTIDE SEQUENCE</scope>
    <source>
        <strain evidence="9">APW11</strain>
    </source>
</reference>
<dbReference type="RefSeq" id="WP_315652498.1">
    <property type="nucleotide sequence ID" value="NZ_JAVXZY010000010.1"/>
</dbReference>
<keyword evidence="3" id="KW-0813">Transport</keyword>
<dbReference type="PRINTS" id="PR01490">
    <property type="entry name" value="RTXTOXIND"/>
</dbReference>
<dbReference type="InterPro" id="IPR006144">
    <property type="entry name" value="Secretion_HlyD_CS"/>
</dbReference>
<comment type="subcellular location">
    <subcellularLocation>
        <location evidence="1">Membrane</location>
        <topology evidence="1">Single-pass membrane protein</topology>
    </subcellularLocation>
</comment>
<evidence type="ECO:0000256" key="3">
    <source>
        <dbReference type="ARBA" id="ARBA00022448"/>
    </source>
</evidence>
<dbReference type="EMBL" id="JAVXZY010000010">
    <property type="protein sequence ID" value="MDT9001614.1"/>
    <property type="molecule type" value="Genomic_DNA"/>
</dbReference>
<dbReference type="Gene3D" id="2.40.50.100">
    <property type="match status" value="1"/>
</dbReference>
<keyword evidence="4" id="KW-0812">Transmembrane</keyword>
<evidence type="ECO:0000259" key="8">
    <source>
        <dbReference type="Pfam" id="PF26002"/>
    </source>
</evidence>
<accession>A0ABU3PGE6</accession>
<evidence type="ECO:0000256" key="5">
    <source>
        <dbReference type="ARBA" id="ARBA00022989"/>
    </source>
</evidence>
<evidence type="ECO:0000256" key="2">
    <source>
        <dbReference type="ARBA" id="ARBA00009477"/>
    </source>
</evidence>
<keyword evidence="6" id="KW-0472">Membrane</keyword>
<proteinExistence type="inferred from homology"/>
<keyword evidence="10" id="KW-1185">Reference proteome</keyword>
<dbReference type="Proteomes" id="UP001246372">
    <property type="component" value="Unassembled WGS sequence"/>
</dbReference>
<comment type="caution">
    <text evidence="9">The sequence shown here is derived from an EMBL/GenBank/DDBJ whole genome shotgun (WGS) entry which is preliminary data.</text>
</comment>
<evidence type="ECO:0000313" key="10">
    <source>
        <dbReference type="Proteomes" id="UP001246372"/>
    </source>
</evidence>
<feature type="coiled-coil region" evidence="7">
    <location>
        <begin position="105"/>
        <end position="132"/>
    </location>
</feature>
<comment type="similarity">
    <text evidence="2">Belongs to the membrane fusion protein (MFP) (TC 8.A.1) family.</text>
</comment>
<dbReference type="InterPro" id="IPR058982">
    <property type="entry name" value="Beta-barrel_AprE"/>
</dbReference>
<evidence type="ECO:0000313" key="9">
    <source>
        <dbReference type="EMBL" id="MDT9001614.1"/>
    </source>
</evidence>
<evidence type="ECO:0000256" key="4">
    <source>
        <dbReference type="ARBA" id="ARBA00022692"/>
    </source>
</evidence>